<feature type="binding site" evidence="9">
    <location>
        <position position="296"/>
    </location>
    <ligand>
        <name>Mg(2+)</name>
        <dbReference type="ChEBI" id="CHEBI:18420"/>
        <label>1</label>
    </ligand>
</feature>
<dbReference type="EMBL" id="CP017476">
    <property type="protein sequence ID" value="AOW12003.1"/>
    <property type="molecule type" value="Genomic_DNA"/>
</dbReference>
<reference evidence="12 15" key="2">
    <citation type="submission" date="2016-10" db="EMBL/GenBank/DDBJ databases">
        <title>Hydorgenophaga sp. LPB0072 isolated from gastropod.</title>
        <authorList>
            <person name="Kim E."/>
            <person name="Yi H."/>
        </authorList>
    </citation>
    <scope>NUCLEOTIDE SEQUENCE [LARGE SCALE GENOMIC DNA]</scope>
    <source>
        <strain evidence="12 15">LPB0072</strain>
    </source>
</reference>
<evidence type="ECO:0000313" key="13">
    <source>
        <dbReference type="EMBL" id="OAD40949.1"/>
    </source>
</evidence>
<dbReference type="NCBIfam" id="TIGR02630">
    <property type="entry name" value="xylose_isom_A"/>
    <property type="match status" value="1"/>
</dbReference>
<evidence type="ECO:0000256" key="4">
    <source>
        <dbReference type="ARBA" id="ARBA00022629"/>
    </source>
</evidence>
<dbReference type="OrthoDB" id="9763981at2"/>
<sequence length="437" mass="48718">MTTYFSEINPVAFEGKDSLNPLAFKWYDKNRVVLGKSMAEHLRFAACYWHSFCWNGSDPFGGDSFLRPWQLMADPMAGAKAKADAAFEFFAKLGAPYYCFHDRDVAPEGSTPRESVNFFHEMVDVLGDKQVETGMKLLWGTANLFSHRRFMSGASTNPSPEIFGLAALQVREAMDATLKLGGENYVLWGGREGYETLLNTRMGQELDQMGRFLNMVVEYKHKIGFKGTILIEPKPREPTKHQYDFDTATVYGFLSRYGLEKEIKVNIEANHATLSGHSFEHEVATALDLGVFGSIDMNRGDMQCGWDTDQFPNNVAESALVLYLILKGGGFTTGGLNFDSKVRRQSIDPADLFHGHVGGMDVSARALLVAEKMINDDRLGQHVDARYAGWATPAGQEILTGQLSLGQLADQVLNRNQDTLPVSGRQEYLENLVNSYL</sequence>
<dbReference type="AlphaFoldDB" id="A0A162SVI7"/>
<keyword evidence="5 9" id="KW-0479">Metal-binding</keyword>
<feature type="binding site" evidence="9">
    <location>
        <position position="309"/>
    </location>
    <ligand>
        <name>Mg(2+)</name>
        <dbReference type="ChEBI" id="CHEBI:18420"/>
        <label>2</label>
    </ligand>
</feature>
<dbReference type="HAMAP" id="MF_00455">
    <property type="entry name" value="Xylose_isom_A"/>
    <property type="match status" value="1"/>
</dbReference>
<dbReference type="PRINTS" id="PR00688">
    <property type="entry name" value="XYLOSISMRASE"/>
</dbReference>
<feature type="binding site" evidence="9">
    <location>
        <position position="339"/>
    </location>
    <ligand>
        <name>Mg(2+)</name>
        <dbReference type="ChEBI" id="CHEBI:18420"/>
        <label>1</label>
    </ligand>
</feature>
<feature type="binding site" evidence="9">
    <location>
        <position position="268"/>
    </location>
    <ligand>
        <name>Mg(2+)</name>
        <dbReference type="ChEBI" id="CHEBI:18420"/>
        <label>1</label>
    </ligand>
</feature>
<feature type="binding site" evidence="9">
    <location>
        <position position="268"/>
    </location>
    <ligand>
        <name>Mg(2+)</name>
        <dbReference type="ChEBI" id="CHEBI:18420"/>
        <label>2</label>
    </ligand>
</feature>
<keyword evidence="6 9" id="KW-0413">Isomerase</keyword>
<protein>
    <recommendedName>
        <fullName evidence="3 9">Xylose isomerase</fullName>
        <ecNumber evidence="3 9">5.3.1.5</ecNumber>
    </recommendedName>
</protein>
<name>A0A162SVI7_9BURK</name>
<dbReference type="GO" id="GO:0009045">
    <property type="term" value="F:xylose isomerase activity"/>
    <property type="evidence" value="ECO:0007669"/>
    <property type="project" value="UniProtKB-UniRule"/>
</dbReference>
<dbReference type="Proteomes" id="UP000185680">
    <property type="component" value="Chromosome"/>
</dbReference>
<dbReference type="InterPro" id="IPR036237">
    <property type="entry name" value="Xyl_isomerase-like_sf"/>
</dbReference>
<dbReference type="NCBIfam" id="NF003998">
    <property type="entry name" value="PRK05474.1"/>
    <property type="match status" value="1"/>
</dbReference>
<dbReference type="GO" id="GO:0005737">
    <property type="term" value="C:cytoplasm"/>
    <property type="evidence" value="ECO:0007669"/>
    <property type="project" value="UniProtKB-SubCell"/>
</dbReference>
<evidence type="ECO:0000256" key="1">
    <source>
        <dbReference type="ARBA" id="ARBA00005765"/>
    </source>
</evidence>
<dbReference type="STRING" id="1763535.LPB072_03170"/>
<keyword evidence="9" id="KW-0460">Magnesium</keyword>
<comment type="subunit">
    <text evidence="2 9 11">Homotetramer.</text>
</comment>
<evidence type="ECO:0000256" key="2">
    <source>
        <dbReference type="ARBA" id="ARBA00011881"/>
    </source>
</evidence>
<reference evidence="13 14" key="1">
    <citation type="submission" date="2016-02" db="EMBL/GenBank/DDBJ databases">
        <title>Draft genome sequence of Hydrogenophaga sp. LPB0072.</title>
        <authorList>
            <person name="Shin S.-K."/>
            <person name="Yi H."/>
        </authorList>
    </citation>
    <scope>NUCLEOTIDE SEQUENCE [LARGE SCALE GENOMIC DNA]</scope>
    <source>
        <strain evidence="13 14">LPB0072</strain>
    </source>
</reference>
<feature type="binding site" evidence="9">
    <location>
        <position position="232"/>
    </location>
    <ligand>
        <name>Mg(2+)</name>
        <dbReference type="ChEBI" id="CHEBI:18420"/>
        <label>1</label>
    </ligand>
</feature>
<dbReference type="KEGG" id="hyl:LPB072_03170"/>
<accession>A0A162SVI7</accession>
<comment type="cofactor">
    <cofactor evidence="9">
        <name>Mg(2+)</name>
        <dbReference type="ChEBI" id="CHEBI:18420"/>
    </cofactor>
    <text evidence="9">Binds 2 magnesium ions per subunit.</text>
</comment>
<evidence type="ECO:0000256" key="5">
    <source>
        <dbReference type="ARBA" id="ARBA00022723"/>
    </source>
</evidence>
<dbReference type="EC" id="5.3.1.5" evidence="3 9"/>
<comment type="similarity">
    <text evidence="1 9 10">Belongs to the xylose isomerase family.</text>
</comment>
<comment type="subcellular location">
    <subcellularLocation>
        <location evidence="9 11">Cytoplasm</location>
    </subcellularLocation>
</comment>
<dbReference type="Gene3D" id="3.20.20.150">
    <property type="entry name" value="Divalent-metal-dependent TIM barrel enzymes"/>
    <property type="match status" value="1"/>
</dbReference>
<dbReference type="PROSITE" id="PS51415">
    <property type="entry name" value="XYLOSE_ISOMERASE"/>
    <property type="match status" value="1"/>
</dbReference>
<gene>
    <name evidence="9" type="primary">xylA</name>
    <name evidence="12" type="ORF">LPB072_03170</name>
    <name evidence="13" type="ORF">LPB72_13410</name>
</gene>
<evidence type="ECO:0000256" key="9">
    <source>
        <dbReference type="HAMAP-Rule" id="MF_00455"/>
    </source>
</evidence>
<feature type="binding site" evidence="9">
    <location>
        <position position="271"/>
    </location>
    <ligand>
        <name>Mg(2+)</name>
        <dbReference type="ChEBI" id="CHEBI:18420"/>
        <label>2</label>
    </ligand>
</feature>
<evidence type="ECO:0000256" key="6">
    <source>
        <dbReference type="ARBA" id="ARBA00023235"/>
    </source>
</evidence>
<dbReference type="SUPFAM" id="SSF51658">
    <property type="entry name" value="Xylose isomerase-like"/>
    <property type="match status" value="1"/>
</dbReference>
<dbReference type="FunFam" id="3.20.20.150:FF:000002">
    <property type="entry name" value="Xylose isomerase"/>
    <property type="match status" value="1"/>
</dbReference>
<dbReference type="InterPro" id="IPR013452">
    <property type="entry name" value="Xylose_isom_bac"/>
</dbReference>
<dbReference type="PANTHER" id="PTHR48408:SF1">
    <property type="entry name" value="XYLOSE ISOMERASE"/>
    <property type="match status" value="1"/>
</dbReference>
<dbReference type="PANTHER" id="PTHR48408">
    <property type="match status" value="1"/>
</dbReference>
<evidence type="ECO:0000256" key="10">
    <source>
        <dbReference type="RuleBase" id="RU000609"/>
    </source>
</evidence>
<evidence type="ECO:0000313" key="14">
    <source>
        <dbReference type="Proteomes" id="UP000185657"/>
    </source>
</evidence>
<keyword evidence="7 9" id="KW-0119">Carbohydrate metabolism</keyword>
<feature type="active site" evidence="9">
    <location>
        <position position="104"/>
    </location>
</feature>
<dbReference type="InterPro" id="IPR001998">
    <property type="entry name" value="Xylose_isomerase"/>
</dbReference>
<evidence type="ECO:0000256" key="11">
    <source>
        <dbReference type="RuleBase" id="RU000610"/>
    </source>
</evidence>
<comment type="catalytic activity">
    <reaction evidence="8 9 10">
        <text>alpha-D-xylose = alpha-D-xylulofuranose</text>
        <dbReference type="Rhea" id="RHEA:22816"/>
        <dbReference type="ChEBI" id="CHEBI:28518"/>
        <dbReference type="ChEBI" id="CHEBI:188998"/>
        <dbReference type="EC" id="5.3.1.5"/>
    </reaction>
</comment>
<organism evidence="12 15">
    <name type="scientific">Hydrogenophaga crassostreae</name>
    <dbReference type="NCBI Taxonomy" id="1763535"/>
    <lineage>
        <taxon>Bacteria</taxon>
        <taxon>Pseudomonadati</taxon>
        <taxon>Pseudomonadota</taxon>
        <taxon>Betaproteobacteria</taxon>
        <taxon>Burkholderiales</taxon>
        <taxon>Comamonadaceae</taxon>
        <taxon>Hydrogenophaga</taxon>
    </lineage>
</organism>
<keyword evidence="9" id="KW-0963">Cytoplasm</keyword>
<feature type="binding site" evidence="9">
    <location>
        <position position="307"/>
    </location>
    <ligand>
        <name>Mg(2+)</name>
        <dbReference type="ChEBI" id="CHEBI:18420"/>
        <label>2</label>
    </ligand>
</feature>
<evidence type="ECO:0000256" key="3">
    <source>
        <dbReference type="ARBA" id="ARBA00011958"/>
    </source>
</evidence>
<evidence type="ECO:0000256" key="8">
    <source>
        <dbReference type="ARBA" id="ARBA00033659"/>
    </source>
</evidence>
<keyword evidence="4 9" id="KW-0859">Xylose metabolism</keyword>
<dbReference type="Proteomes" id="UP000185657">
    <property type="component" value="Unassembled WGS sequence"/>
</dbReference>
<evidence type="ECO:0000256" key="7">
    <source>
        <dbReference type="ARBA" id="ARBA00023277"/>
    </source>
</evidence>
<dbReference type="GO" id="GO:0000287">
    <property type="term" value="F:magnesium ion binding"/>
    <property type="evidence" value="ECO:0007669"/>
    <property type="project" value="UniProtKB-UniRule"/>
</dbReference>
<keyword evidence="14" id="KW-1185">Reference proteome</keyword>
<dbReference type="EMBL" id="LVWD01000026">
    <property type="protein sequence ID" value="OAD40949.1"/>
    <property type="molecule type" value="Genomic_DNA"/>
</dbReference>
<evidence type="ECO:0000313" key="12">
    <source>
        <dbReference type="EMBL" id="AOW12003.1"/>
    </source>
</evidence>
<dbReference type="GO" id="GO:0042732">
    <property type="term" value="P:D-xylose metabolic process"/>
    <property type="evidence" value="ECO:0007669"/>
    <property type="project" value="UniProtKB-UniRule"/>
</dbReference>
<feature type="active site" evidence="9">
    <location>
        <position position="101"/>
    </location>
</feature>
<proteinExistence type="inferred from homology"/>
<evidence type="ECO:0000313" key="15">
    <source>
        <dbReference type="Proteomes" id="UP000185680"/>
    </source>
</evidence>
<dbReference type="RefSeq" id="WP_066091494.1">
    <property type="nucleotide sequence ID" value="NZ_CP017476.1"/>
</dbReference>